<dbReference type="RefSeq" id="WP_076744682.1">
    <property type="nucleotide sequence ID" value="NZ_MPSB01000007.1"/>
</dbReference>
<protein>
    <recommendedName>
        <fullName evidence="1">Putative restriction endonuclease domain-containing protein</fullName>
    </recommendedName>
</protein>
<evidence type="ECO:0000313" key="2">
    <source>
        <dbReference type="EMBL" id="ONF95995.1"/>
    </source>
</evidence>
<comment type="caution">
    <text evidence="2">The sequence shown here is derived from an EMBL/GenBank/DDBJ whole genome shotgun (WGS) entry which is preliminary data.</text>
</comment>
<dbReference type="Gene3D" id="3.90.1570.10">
    <property type="entry name" value="tt1808, chain A"/>
    <property type="match status" value="1"/>
</dbReference>
<keyword evidence="3" id="KW-1185">Reference proteome</keyword>
<dbReference type="CDD" id="cd06260">
    <property type="entry name" value="DUF820-like"/>
    <property type="match status" value="1"/>
</dbReference>
<dbReference type="InterPro" id="IPR011335">
    <property type="entry name" value="Restrct_endonuc-II-like"/>
</dbReference>
<dbReference type="SUPFAM" id="SSF52980">
    <property type="entry name" value="Restriction endonuclease-like"/>
    <property type="match status" value="1"/>
</dbReference>
<dbReference type="Proteomes" id="UP000188729">
    <property type="component" value="Unassembled WGS sequence"/>
</dbReference>
<dbReference type="OrthoDB" id="196625at2"/>
<organism evidence="2 3">
    <name type="scientific">Sphingomonas jeddahensis</name>
    <dbReference type="NCBI Taxonomy" id="1915074"/>
    <lineage>
        <taxon>Bacteria</taxon>
        <taxon>Pseudomonadati</taxon>
        <taxon>Pseudomonadota</taxon>
        <taxon>Alphaproteobacteria</taxon>
        <taxon>Sphingomonadales</taxon>
        <taxon>Sphingomonadaceae</taxon>
        <taxon>Sphingomonas</taxon>
    </lineage>
</organism>
<dbReference type="InterPro" id="IPR012296">
    <property type="entry name" value="Nuclease_put_TT1808"/>
</dbReference>
<proteinExistence type="predicted"/>
<feature type="domain" description="Putative restriction endonuclease" evidence="1">
    <location>
        <begin position="19"/>
        <end position="183"/>
    </location>
</feature>
<evidence type="ECO:0000259" key="1">
    <source>
        <dbReference type="Pfam" id="PF05685"/>
    </source>
</evidence>
<accession>A0A1V2EU34</accession>
<name>A0A1V2EU34_9SPHN</name>
<dbReference type="PANTHER" id="PTHR35400">
    <property type="entry name" value="SLR1083 PROTEIN"/>
    <property type="match status" value="1"/>
</dbReference>
<evidence type="ECO:0000313" key="3">
    <source>
        <dbReference type="Proteomes" id="UP000188729"/>
    </source>
</evidence>
<dbReference type="STRING" id="1915074.SPHI_19240"/>
<dbReference type="InterPro" id="IPR008538">
    <property type="entry name" value="Uma2"/>
</dbReference>
<dbReference type="Pfam" id="PF05685">
    <property type="entry name" value="Uma2"/>
    <property type="match status" value="1"/>
</dbReference>
<reference evidence="2 3" key="1">
    <citation type="submission" date="2016-11" db="EMBL/GenBank/DDBJ databases">
        <title>Genome sequence of Sphingomonas jeddahensis G39.</title>
        <authorList>
            <person name="Poehlein A."/>
            <person name="Wuebbeler J.H."/>
            <person name="Steinbuechel A."/>
            <person name="Daniel R."/>
        </authorList>
    </citation>
    <scope>NUCLEOTIDE SEQUENCE [LARGE SCALE GENOMIC DNA]</scope>
    <source>
        <strain evidence="2 3">G39</strain>
    </source>
</reference>
<dbReference type="EMBL" id="MPSB01000007">
    <property type="protein sequence ID" value="ONF95995.1"/>
    <property type="molecule type" value="Genomic_DNA"/>
</dbReference>
<dbReference type="AlphaFoldDB" id="A0A1V2EU34"/>
<gene>
    <name evidence="2" type="ORF">SPHI_19240</name>
</gene>
<sequence length="189" mass="20508">MTELLPMNTSHLPVKLTLDDYLLLDGSGAFANYQKTELIDGEIFFMNAQHRPHVRLKMALYEAIKAALPAGSPLTLFIEASVALSGKDAPEPDLLLTSEPDGDGLIPGASVALIVEVSDTTLRKDLGEKQEAYARAGIPEYWVANLEGRLIRQMWSPANDGYGENREITFGAPLSAATIPNLTIVTDNL</sequence>
<dbReference type="PANTHER" id="PTHR35400:SF3">
    <property type="entry name" value="SLL1072 PROTEIN"/>
    <property type="match status" value="1"/>
</dbReference>